<dbReference type="InterPro" id="IPR006533">
    <property type="entry name" value="T6SS_Vgr_RhsGE"/>
</dbReference>
<comment type="similarity">
    <text evidence="8">Belongs to the glycosyl hydrolase 24 family.</text>
</comment>
<dbReference type="Gene3D" id="2.40.50.230">
    <property type="entry name" value="Gp5 N-terminal domain"/>
    <property type="match status" value="1"/>
</dbReference>
<dbReference type="SUPFAM" id="SSF53955">
    <property type="entry name" value="Lysozyme-like"/>
    <property type="match status" value="1"/>
</dbReference>
<evidence type="ECO:0000256" key="6">
    <source>
        <dbReference type="ARBA" id="ARBA00023200"/>
    </source>
</evidence>
<dbReference type="Pfam" id="PF04717">
    <property type="entry name" value="Phage_base_V"/>
    <property type="match status" value="1"/>
</dbReference>
<dbReference type="InterPro" id="IPR002196">
    <property type="entry name" value="Glyco_hydro_24"/>
</dbReference>
<keyword evidence="6" id="KW-1035">Host cytoplasm</keyword>
<evidence type="ECO:0000256" key="4">
    <source>
        <dbReference type="ARBA" id="ARBA00022638"/>
    </source>
</evidence>
<dbReference type="NCBIfam" id="TIGR03361">
    <property type="entry name" value="VI_Rhs_Vgr"/>
    <property type="match status" value="1"/>
</dbReference>
<dbReference type="InterPro" id="IPR023346">
    <property type="entry name" value="Lysozyme-like_dom_sf"/>
</dbReference>
<dbReference type="Pfam" id="PF05954">
    <property type="entry name" value="Phage_GPD"/>
    <property type="match status" value="1"/>
</dbReference>
<dbReference type="NCBIfam" id="TIGR01646">
    <property type="entry name" value="vgr_GE"/>
    <property type="match status" value="1"/>
</dbReference>
<dbReference type="InterPro" id="IPR054030">
    <property type="entry name" value="Gp5_Vgr_C"/>
</dbReference>
<evidence type="ECO:0000313" key="13">
    <source>
        <dbReference type="Proteomes" id="UP001203423"/>
    </source>
</evidence>
<dbReference type="InterPro" id="IPR034690">
    <property type="entry name" value="Endolysin_T4_type"/>
</dbReference>
<feature type="domain" description="Gp5/Type VI secretion system Vgr protein OB-fold" evidence="10">
    <location>
        <begin position="396"/>
        <end position="459"/>
    </location>
</feature>
<dbReference type="InterPro" id="IPR037026">
    <property type="entry name" value="Vgr_OB-fold_dom_sf"/>
</dbReference>
<name>A0ABT0L676_9GAMM</name>
<proteinExistence type="inferred from homology"/>
<dbReference type="Gene3D" id="3.55.50.10">
    <property type="entry name" value="Baseplate protein-like domains"/>
    <property type="match status" value="1"/>
</dbReference>
<dbReference type="SUPFAM" id="SSF69255">
    <property type="entry name" value="gp5 N-terminal domain-like"/>
    <property type="match status" value="1"/>
</dbReference>
<feature type="region of interest" description="Disordered" evidence="9">
    <location>
        <begin position="692"/>
        <end position="736"/>
    </location>
</feature>
<dbReference type="Pfam" id="PF22178">
    <property type="entry name" value="Gp5_trimer_C"/>
    <property type="match status" value="1"/>
</dbReference>
<keyword evidence="5 8" id="KW-0378">Hydrolase</keyword>
<dbReference type="EC" id="3.2.1.17" evidence="8"/>
<dbReference type="SUPFAM" id="SSF69349">
    <property type="entry name" value="Phage fibre proteins"/>
    <property type="match status" value="1"/>
</dbReference>
<dbReference type="RefSeq" id="WP_248938264.1">
    <property type="nucleotide sequence ID" value="NZ_JAKIKS010000001.1"/>
</dbReference>
<feature type="domain" description="Gp5/Type VI secretion system Vgr C-terminal trimerisation" evidence="11">
    <location>
        <begin position="479"/>
        <end position="583"/>
    </location>
</feature>
<keyword evidence="7 8" id="KW-0326">Glycosidase</keyword>
<gene>
    <name evidence="12" type="primary">vgrG</name>
    <name evidence="12" type="ORF">L2764_00430</name>
</gene>
<evidence type="ECO:0000259" key="11">
    <source>
        <dbReference type="Pfam" id="PF22178"/>
    </source>
</evidence>
<dbReference type="EMBL" id="JAKIKS010000001">
    <property type="protein sequence ID" value="MCL1122985.1"/>
    <property type="molecule type" value="Genomic_DNA"/>
</dbReference>
<organism evidence="12 13">
    <name type="scientific">Shewanella surugensis</name>
    <dbReference type="NCBI Taxonomy" id="212020"/>
    <lineage>
        <taxon>Bacteria</taxon>
        <taxon>Pseudomonadati</taxon>
        <taxon>Pseudomonadota</taxon>
        <taxon>Gammaproteobacteria</taxon>
        <taxon>Alteromonadales</taxon>
        <taxon>Shewanellaceae</taxon>
        <taxon>Shewanella</taxon>
    </lineage>
</organism>
<dbReference type="CDD" id="cd00737">
    <property type="entry name" value="lyz_endolysin_autolysin"/>
    <property type="match status" value="1"/>
</dbReference>
<comment type="caution">
    <text evidence="12">The sequence shown here is derived from an EMBL/GenBank/DDBJ whole genome shotgun (WGS) entry which is preliminary data.</text>
</comment>
<sequence length="906" mass="99646">MTTSSSGILTGSGLRYQFSAEGLDKDSFNLVHFSFDEGLSSPFEVKLTLLSRQHDLNPVDVVDLSGLLQWAVNGEVKRQVHGIVSTFSKGDTGHHHTIYHITLVPTLSRLKLRHNSRIFQAQSSLSIISTILGEMNITDVAFNCEPALDERVREYCVQYRETDFDFISRLAAEEGLFYHFEHTETSHILVFSDSTQKLSNIGFPFPYNAISGGVADTPYIGEFAFTHQVKPASVSLKDASFKNPAYSFLLESVAEELEYQAESYEHFDFPGRYKDDDAGQVFTQARLDYLRRDAKVAVGKGNIMQASAGYKFDLMEHIDDSFNRDWLLISIKHQGIQGAASEEANTSVPTTYHNELTAIPAGTAWQAKPMPKPRVNGPQIATVVGPEGEEIFCDEFGRVKLQFPWDRYSNGDDISSCWVRVSQGWTGGQYGMMSVPRIGHEVIVSFVEGDPDQPIITGRTHNAINLPPYALPDHQTRTVLKTQTHKGEGSNELYFEDEAGEEALYFHAQKDIQLLIENDQNQHVLADQHWDVTNDRLTQITKTDHLTVDADSLVAITKDSSLNVKASHHQKVSKKQLLDVGAEVHLKSKGELVLDAGSEITLSGGGSFLKVDPAGVHLVGSKVNLNSGGGAGKGSSFKGKAPLIATALDEAICPETGEVIKQAATMEVTEIEEVEFDYTAVKMVQTQGMAAENAGGSNANDAGSDSNSAAGGATGSSAASGDETAEDEDAKKKASELEFSDTGVNWLKDVEKERLKPYDDATGKEINSYVEGATIGIGHLITSEENFELFKNGITQEQSELLLKNDLNDFTPVVKNNVTVEVTQEQFDALVIFAYNIGDGGFMSSSALKMINDPNISSVNGYNSLEDAWKAWNKETVNGKKRVSNGLVNRRKYEWKIYSEGKYETW</sequence>
<evidence type="ECO:0000256" key="5">
    <source>
        <dbReference type="ARBA" id="ARBA00022801"/>
    </source>
</evidence>
<keyword evidence="3 8" id="KW-0929">Antimicrobial</keyword>
<dbReference type="InterPro" id="IPR017847">
    <property type="entry name" value="T6SS_RhsGE_Vgr_subset"/>
</dbReference>
<dbReference type="HAMAP" id="MF_04110">
    <property type="entry name" value="ENDOLYSIN_T4"/>
    <property type="match status" value="1"/>
</dbReference>
<dbReference type="Pfam" id="PF00959">
    <property type="entry name" value="Phage_lysozyme"/>
    <property type="match status" value="1"/>
</dbReference>
<dbReference type="Proteomes" id="UP001203423">
    <property type="component" value="Unassembled WGS sequence"/>
</dbReference>
<dbReference type="SUPFAM" id="SSF69279">
    <property type="entry name" value="Phage tail proteins"/>
    <property type="match status" value="2"/>
</dbReference>
<reference evidence="12 13" key="1">
    <citation type="submission" date="2022-01" db="EMBL/GenBank/DDBJ databases">
        <title>Whole genome-based taxonomy of the Shewanellaceae.</title>
        <authorList>
            <person name="Martin-Rodriguez A.J."/>
        </authorList>
    </citation>
    <scope>NUCLEOTIDE SEQUENCE [LARGE SCALE GENOMIC DNA]</scope>
    <source>
        <strain evidence="12 13">DSM 17177</strain>
    </source>
</reference>
<evidence type="ECO:0000256" key="9">
    <source>
        <dbReference type="SAM" id="MobiDB-lite"/>
    </source>
</evidence>
<evidence type="ECO:0000256" key="7">
    <source>
        <dbReference type="ARBA" id="ARBA00023295"/>
    </source>
</evidence>
<dbReference type="InterPro" id="IPR033907">
    <property type="entry name" value="Endolysin_autolysin"/>
</dbReference>
<protein>
    <recommendedName>
        <fullName evidence="8">Lysozyme</fullName>
        <ecNumber evidence="8">3.2.1.17</ecNumber>
    </recommendedName>
</protein>
<comment type="similarity">
    <text evidence="2">Belongs to the VgrG protein family.</text>
</comment>
<feature type="compositionally biased region" description="Low complexity" evidence="9">
    <location>
        <begin position="692"/>
        <end position="722"/>
    </location>
</feature>
<evidence type="ECO:0000313" key="12">
    <source>
        <dbReference type="EMBL" id="MCL1122985.1"/>
    </source>
</evidence>
<accession>A0ABT0L676</accession>
<dbReference type="Gene3D" id="1.10.530.40">
    <property type="match status" value="1"/>
</dbReference>
<evidence type="ECO:0000256" key="8">
    <source>
        <dbReference type="RuleBase" id="RU003788"/>
    </source>
</evidence>
<dbReference type="PANTHER" id="PTHR32305">
    <property type="match status" value="1"/>
</dbReference>
<dbReference type="InterPro" id="IPR050708">
    <property type="entry name" value="T6SS_VgrG/RHS"/>
</dbReference>
<evidence type="ECO:0000259" key="10">
    <source>
        <dbReference type="Pfam" id="PF04717"/>
    </source>
</evidence>
<evidence type="ECO:0000256" key="2">
    <source>
        <dbReference type="ARBA" id="ARBA00005558"/>
    </source>
</evidence>
<dbReference type="InterPro" id="IPR023347">
    <property type="entry name" value="Lysozyme_dom_sf"/>
</dbReference>
<comment type="catalytic activity">
    <reaction evidence="1 8">
        <text>Hydrolysis of (1-&gt;4)-beta-linkages between N-acetylmuramic acid and N-acetyl-D-glucosamine residues in a peptidoglycan and between N-acetyl-D-glucosamine residues in chitodextrins.</text>
        <dbReference type="EC" id="3.2.1.17"/>
    </reaction>
</comment>
<dbReference type="Gene3D" id="2.30.110.50">
    <property type="match status" value="1"/>
</dbReference>
<evidence type="ECO:0000256" key="1">
    <source>
        <dbReference type="ARBA" id="ARBA00000632"/>
    </source>
</evidence>
<keyword evidence="13" id="KW-1185">Reference proteome</keyword>
<evidence type="ECO:0000256" key="3">
    <source>
        <dbReference type="ARBA" id="ARBA00022529"/>
    </source>
</evidence>
<dbReference type="Gene3D" id="4.10.220.110">
    <property type="match status" value="1"/>
</dbReference>
<dbReference type="PANTHER" id="PTHR32305:SF11">
    <property type="entry name" value="TYPE VI SECRETION SYSTEM SPIKE PROTEIN VGRG3"/>
    <property type="match status" value="1"/>
</dbReference>
<dbReference type="InterPro" id="IPR006531">
    <property type="entry name" value="Gp5/Vgr_OB"/>
</dbReference>
<keyword evidence="4 8" id="KW-0081">Bacteriolytic enzyme</keyword>